<organism evidence="1">
    <name type="scientific">candidate division WOR-3 bacterium</name>
    <dbReference type="NCBI Taxonomy" id="2052148"/>
    <lineage>
        <taxon>Bacteria</taxon>
        <taxon>Bacteria division WOR-3</taxon>
    </lineage>
</organism>
<reference evidence="1" key="1">
    <citation type="journal article" date="2020" name="mSystems">
        <title>Genome- and Community-Level Interaction Insights into Carbon Utilization and Element Cycling Functions of Hydrothermarchaeota in Hydrothermal Sediment.</title>
        <authorList>
            <person name="Zhou Z."/>
            <person name="Liu Y."/>
            <person name="Xu W."/>
            <person name="Pan J."/>
            <person name="Luo Z.H."/>
            <person name="Li M."/>
        </authorList>
    </citation>
    <scope>NUCLEOTIDE SEQUENCE [LARGE SCALE GENOMIC DNA]</scope>
    <source>
        <strain evidence="1">HyVt-237</strain>
    </source>
</reference>
<dbReference type="InterPro" id="IPR010298">
    <property type="entry name" value="YacP-like"/>
</dbReference>
<dbReference type="PANTHER" id="PTHR34547:SF1">
    <property type="entry name" value="YACP-LIKE NYN DOMAIN PROTEIN"/>
    <property type="match status" value="1"/>
</dbReference>
<dbReference type="Pfam" id="PF05991">
    <property type="entry name" value="NYN_YacP"/>
    <property type="match status" value="1"/>
</dbReference>
<evidence type="ECO:0008006" key="2">
    <source>
        <dbReference type="Google" id="ProtNLM"/>
    </source>
</evidence>
<evidence type="ECO:0000313" key="1">
    <source>
        <dbReference type="EMBL" id="HDM90655.1"/>
    </source>
</evidence>
<name>A0A7C0XBA1_UNCW3</name>
<sequence>MIYIVDGYNVIFSAGLKAEELSSGREKLYEVAEKYKPHRVIIVFDGKLGVHGEERGPARFTKGETADDYIKRYVREARKPGQIVVVSADRPLLNYVKSFGAKIMSPREFMTGPDRKGGEKSLDPMEAERLKKELLEEWEED</sequence>
<accession>A0A7C0XBA1</accession>
<comment type="caution">
    <text evidence="1">The sequence shown here is derived from an EMBL/GenBank/DDBJ whole genome shotgun (WGS) entry which is preliminary data.</text>
</comment>
<dbReference type="Proteomes" id="UP000885931">
    <property type="component" value="Unassembled WGS sequence"/>
</dbReference>
<protein>
    <recommendedName>
        <fullName evidence="2">NYN domain-containing protein</fullName>
    </recommendedName>
</protein>
<dbReference type="PANTHER" id="PTHR34547">
    <property type="entry name" value="YACP-LIKE NYN DOMAIN PROTEIN"/>
    <property type="match status" value="1"/>
</dbReference>
<gene>
    <name evidence="1" type="ORF">ENG67_05590</name>
</gene>
<dbReference type="EMBL" id="DRBW01000204">
    <property type="protein sequence ID" value="HDM90655.1"/>
    <property type="molecule type" value="Genomic_DNA"/>
</dbReference>
<proteinExistence type="predicted"/>
<dbReference type="AlphaFoldDB" id="A0A7C0XBA1"/>